<protein>
    <submittedName>
        <fullName evidence="2">Uncharacterized protein</fullName>
    </submittedName>
</protein>
<accession>A0A166PT95</accession>
<dbReference type="EMBL" id="KV417514">
    <property type="protein sequence ID" value="KZP26424.1"/>
    <property type="molecule type" value="Genomic_DNA"/>
</dbReference>
<proteinExistence type="predicted"/>
<evidence type="ECO:0000313" key="2">
    <source>
        <dbReference type="EMBL" id="KZP26424.1"/>
    </source>
</evidence>
<feature type="compositionally biased region" description="Low complexity" evidence="1">
    <location>
        <begin position="135"/>
        <end position="146"/>
    </location>
</feature>
<feature type="compositionally biased region" description="Basic and acidic residues" evidence="1">
    <location>
        <begin position="68"/>
        <end position="81"/>
    </location>
</feature>
<gene>
    <name evidence="2" type="ORF">FIBSPDRAFT_887220</name>
</gene>
<dbReference type="Proteomes" id="UP000076532">
    <property type="component" value="Unassembled WGS sequence"/>
</dbReference>
<reference evidence="2 3" key="1">
    <citation type="journal article" date="2016" name="Mol. Biol. Evol.">
        <title>Comparative Genomics of Early-Diverging Mushroom-Forming Fungi Provides Insights into the Origins of Lignocellulose Decay Capabilities.</title>
        <authorList>
            <person name="Nagy L.G."/>
            <person name="Riley R."/>
            <person name="Tritt A."/>
            <person name="Adam C."/>
            <person name="Daum C."/>
            <person name="Floudas D."/>
            <person name="Sun H."/>
            <person name="Yadav J.S."/>
            <person name="Pangilinan J."/>
            <person name="Larsson K.H."/>
            <person name="Matsuura K."/>
            <person name="Barry K."/>
            <person name="Labutti K."/>
            <person name="Kuo R."/>
            <person name="Ohm R.A."/>
            <person name="Bhattacharya S.S."/>
            <person name="Shirouzu T."/>
            <person name="Yoshinaga Y."/>
            <person name="Martin F.M."/>
            <person name="Grigoriev I.V."/>
            <person name="Hibbett D.S."/>
        </authorList>
    </citation>
    <scope>NUCLEOTIDE SEQUENCE [LARGE SCALE GENOMIC DNA]</scope>
    <source>
        <strain evidence="2 3">CBS 109695</strain>
    </source>
</reference>
<feature type="region of interest" description="Disordered" evidence="1">
    <location>
        <begin position="68"/>
        <end position="87"/>
    </location>
</feature>
<evidence type="ECO:0000256" key="1">
    <source>
        <dbReference type="SAM" id="MobiDB-lite"/>
    </source>
</evidence>
<evidence type="ECO:0000313" key="3">
    <source>
        <dbReference type="Proteomes" id="UP000076532"/>
    </source>
</evidence>
<dbReference type="AlphaFoldDB" id="A0A166PT95"/>
<name>A0A166PT95_9AGAM</name>
<organism evidence="2 3">
    <name type="scientific">Athelia psychrophila</name>
    <dbReference type="NCBI Taxonomy" id="1759441"/>
    <lineage>
        <taxon>Eukaryota</taxon>
        <taxon>Fungi</taxon>
        <taxon>Dikarya</taxon>
        <taxon>Basidiomycota</taxon>
        <taxon>Agaricomycotina</taxon>
        <taxon>Agaricomycetes</taxon>
        <taxon>Agaricomycetidae</taxon>
        <taxon>Atheliales</taxon>
        <taxon>Atheliaceae</taxon>
        <taxon>Athelia</taxon>
    </lineage>
</organism>
<sequence>MHHHPEHKKRELEHIQLTVEGFDALSPVQQQQMRSKSWKAFQDGFSPAELDYALELFAEKGKGDYNREAQEGLQRSDEKPVKTPQRLHRPRLLAWSTTSNSICDQLGLSTHEESHRQSTIWGTTTFLPAPKANMSSTSTSSSSSSSPAAALTGLPSNNDRDKVATQARQLMRELLDFGAHVLADCRHNIIIGGTGTVSDRVSGARRCLPPLALAARRRHRPLLWALDFQMSVGPVKYDILSLPEMLQFLDDPTVLETLFIARKNTFSKTNYLEIIC</sequence>
<feature type="region of interest" description="Disordered" evidence="1">
    <location>
        <begin position="131"/>
        <end position="160"/>
    </location>
</feature>
<keyword evidence="3" id="KW-1185">Reference proteome</keyword>